<dbReference type="GO" id="GO:0016020">
    <property type="term" value="C:membrane"/>
    <property type="evidence" value="ECO:0007669"/>
    <property type="project" value="UniProtKB-SubCell"/>
</dbReference>
<keyword evidence="4 8" id="KW-0812">Transmembrane</keyword>
<name>A0A6P8K603_DROMA</name>
<dbReference type="Pfam" id="PF00822">
    <property type="entry name" value="PMP22_Claudin"/>
    <property type="match status" value="1"/>
</dbReference>
<dbReference type="InterPro" id="IPR015664">
    <property type="entry name" value="P53_induced"/>
</dbReference>
<feature type="transmembrane region" description="Helical" evidence="8">
    <location>
        <begin position="156"/>
        <end position="179"/>
    </location>
</feature>
<dbReference type="FunFam" id="1.20.140.150:FF:000028">
    <property type="entry name" value="Uncharacterized protein, isoform A"/>
    <property type="match status" value="1"/>
</dbReference>
<organism evidence="9 10">
    <name type="scientific">Drosophila mauritiana</name>
    <name type="common">Fruit fly</name>
    <dbReference type="NCBI Taxonomy" id="7226"/>
    <lineage>
        <taxon>Eukaryota</taxon>
        <taxon>Metazoa</taxon>
        <taxon>Ecdysozoa</taxon>
        <taxon>Arthropoda</taxon>
        <taxon>Hexapoda</taxon>
        <taxon>Insecta</taxon>
        <taxon>Pterygota</taxon>
        <taxon>Neoptera</taxon>
        <taxon>Endopterygota</taxon>
        <taxon>Diptera</taxon>
        <taxon>Brachycera</taxon>
        <taxon>Muscomorpha</taxon>
        <taxon>Ephydroidea</taxon>
        <taxon>Drosophilidae</taxon>
        <taxon>Drosophila</taxon>
        <taxon>Sophophora</taxon>
    </lineage>
</organism>
<dbReference type="PANTHER" id="PTHR14399">
    <property type="entry name" value="P53-INDUCED PROTEIN RELATED"/>
    <property type="match status" value="1"/>
</dbReference>
<evidence type="ECO:0000256" key="5">
    <source>
        <dbReference type="ARBA" id="ARBA00022949"/>
    </source>
</evidence>
<keyword evidence="6 8" id="KW-1133">Transmembrane helix</keyword>
<dbReference type="GO" id="GO:0005911">
    <property type="term" value="C:cell-cell junction"/>
    <property type="evidence" value="ECO:0007669"/>
    <property type="project" value="TreeGrafter"/>
</dbReference>
<protein>
    <submittedName>
        <fullName evidence="10">Transmembrane protein 47 isoform X1</fullName>
    </submittedName>
</protein>
<comment type="similarity">
    <text evidence="3">Belongs to the TMEM47 family.</text>
</comment>
<keyword evidence="5" id="KW-0965">Cell junction</keyword>
<evidence type="ECO:0000256" key="8">
    <source>
        <dbReference type="SAM" id="Phobius"/>
    </source>
</evidence>
<dbReference type="PANTHER" id="PTHR14399:SF5">
    <property type="entry name" value="CELL JUNCTION PROTEIN VAB-9"/>
    <property type="match status" value="1"/>
</dbReference>
<reference evidence="10" key="1">
    <citation type="submission" date="2025-08" db="UniProtKB">
        <authorList>
            <consortium name="RefSeq"/>
        </authorList>
    </citation>
    <scope>IDENTIFICATION</scope>
    <source>
        <strain evidence="10">Mau12</strain>
        <tissue evidence="10">Whole Body</tissue>
    </source>
</reference>
<dbReference type="InterPro" id="IPR004031">
    <property type="entry name" value="PMP22/EMP/MP20/Claudin"/>
</dbReference>
<evidence type="ECO:0000256" key="3">
    <source>
        <dbReference type="ARBA" id="ARBA00008691"/>
    </source>
</evidence>
<proteinExistence type="inferred from homology"/>
<feature type="transmembrane region" description="Helical" evidence="8">
    <location>
        <begin position="191"/>
        <end position="212"/>
    </location>
</feature>
<evidence type="ECO:0000256" key="1">
    <source>
        <dbReference type="ARBA" id="ARBA00004141"/>
    </source>
</evidence>
<feature type="transmembrane region" description="Helical" evidence="8">
    <location>
        <begin position="90"/>
        <end position="108"/>
    </location>
</feature>
<feature type="transmembrane region" description="Helical" evidence="8">
    <location>
        <begin position="232"/>
        <end position="253"/>
    </location>
</feature>
<evidence type="ECO:0000256" key="6">
    <source>
        <dbReference type="ARBA" id="ARBA00022989"/>
    </source>
</evidence>
<dbReference type="Gene3D" id="1.20.140.150">
    <property type="match status" value="1"/>
</dbReference>
<sequence>MHQQYQQQQQQQQQQQGNLVGYNNKMNVLPNYTLSGMSSFDAESLPDYSEFDSESVTLDYYKESVLRPPAEKMAPTTTIETITITRPLKVIAFICGVIVVALMIMALASTDWLMASDWRQGLFVHCIEDDSVPPLPFNIQDPPGCYWTRDVGYIKATAALCIITLITDVIATVLTGLGLRTQNHNLKYKFYRIAVLVMLVSLLAVLSALIVYPVCFAGELTMANRRVWEFGWAYGVGWGAAIFLFGAVVLLLCDKESEEIYYKERKIVHENQMRA</sequence>
<dbReference type="GO" id="GO:0098609">
    <property type="term" value="P:cell-cell adhesion"/>
    <property type="evidence" value="ECO:0007669"/>
    <property type="project" value="TreeGrafter"/>
</dbReference>
<dbReference type="AlphaFoldDB" id="A0A6P8K603"/>
<evidence type="ECO:0000313" key="10">
    <source>
        <dbReference type="RefSeq" id="XP_033164253.1"/>
    </source>
</evidence>
<keyword evidence="7 8" id="KW-0472">Membrane</keyword>
<gene>
    <name evidence="10" type="primary">LOC117143609</name>
</gene>
<evidence type="ECO:0000256" key="4">
    <source>
        <dbReference type="ARBA" id="ARBA00022692"/>
    </source>
</evidence>
<dbReference type="RefSeq" id="XP_033164253.1">
    <property type="nucleotide sequence ID" value="XM_033308362.1"/>
</dbReference>
<dbReference type="Proteomes" id="UP000515162">
    <property type="component" value="Chromosome 3R"/>
</dbReference>
<evidence type="ECO:0000256" key="7">
    <source>
        <dbReference type="ARBA" id="ARBA00023136"/>
    </source>
</evidence>
<comment type="subcellular location">
    <subcellularLocation>
        <location evidence="2">Cell junction</location>
    </subcellularLocation>
    <subcellularLocation>
        <location evidence="1">Membrane</location>
        <topology evidence="1">Multi-pass membrane protein</topology>
    </subcellularLocation>
</comment>
<dbReference type="GeneID" id="117143609"/>
<accession>A0A6P8K603</accession>
<keyword evidence="9" id="KW-1185">Reference proteome</keyword>
<evidence type="ECO:0000256" key="2">
    <source>
        <dbReference type="ARBA" id="ARBA00004282"/>
    </source>
</evidence>
<evidence type="ECO:0000313" key="9">
    <source>
        <dbReference type="Proteomes" id="UP000515162"/>
    </source>
</evidence>